<name>A0ABR1E6Y5_NECAM</name>
<dbReference type="Gene3D" id="2.20.100.10">
    <property type="entry name" value="Thrombospondin type-1 (TSP1) repeat"/>
    <property type="match status" value="1"/>
</dbReference>
<evidence type="ECO:0008006" key="4">
    <source>
        <dbReference type="Google" id="ProtNLM"/>
    </source>
</evidence>
<keyword evidence="3" id="KW-1185">Reference proteome</keyword>
<evidence type="ECO:0000313" key="2">
    <source>
        <dbReference type="EMBL" id="KAK6757526.1"/>
    </source>
</evidence>
<dbReference type="PRINTS" id="PR01705">
    <property type="entry name" value="TSP1REPEAT"/>
</dbReference>
<proteinExistence type="predicted"/>
<feature type="region of interest" description="Disordered" evidence="1">
    <location>
        <begin position="150"/>
        <end position="178"/>
    </location>
</feature>
<comment type="caution">
    <text evidence="2">The sequence shown here is derived from an EMBL/GenBank/DDBJ whole genome shotgun (WGS) entry which is preliminary data.</text>
</comment>
<evidence type="ECO:0000313" key="3">
    <source>
        <dbReference type="Proteomes" id="UP001303046"/>
    </source>
</evidence>
<accession>A0ABR1E6Y5</accession>
<organism evidence="2 3">
    <name type="scientific">Necator americanus</name>
    <name type="common">Human hookworm</name>
    <dbReference type="NCBI Taxonomy" id="51031"/>
    <lineage>
        <taxon>Eukaryota</taxon>
        <taxon>Metazoa</taxon>
        <taxon>Ecdysozoa</taxon>
        <taxon>Nematoda</taxon>
        <taxon>Chromadorea</taxon>
        <taxon>Rhabditida</taxon>
        <taxon>Rhabditina</taxon>
        <taxon>Rhabditomorpha</taxon>
        <taxon>Strongyloidea</taxon>
        <taxon>Ancylostomatidae</taxon>
        <taxon>Bunostominae</taxon>
        <taxon>Necator</taxon>
    </lineage>
</organism>
<evidence type="ECO:0000256" key="1">
    <source>
        <dbReference type="SAM" id="MobiDB-lite"/>
    </source>
</evidence>
<sequence length="261" mass="29252">MPIGISSETTVLPGYGTVTNGWNLFELLLQIEKIEQNRIQEQQASAKIYASNERWCGADRWRSAVTIRSMMVEPPFRYLAVVGWSSDPNAVKKAILPKPPRSSPVHVQIETDTSKSFHLGPYDRTRFDLIEQFHPLQTAALATGEQLKRRAEGVKSVQPQPTEESEADSPLHDGSTDHATQTSGLLRLVFGEWSAWSEWTPCMAGERSRVRACSSRRPALRVICHGDAKEVQKCFSTFDAQIPVAKDPWTIEREISGDFKA</sequence>
<dbReference type="PROSITE" id="PS50092">
    <property type="entry name" value="TSP1"/>
    <property type="match status" value="1"/>
</dbReference>
<dbReference type="Pfam" id="PF00090">
    <property type="entry name" value="TSP_1"/>
    <property type="match status" value="1"/>
</dbReference>
<dbReference type="InterPro" id="IPR036383">
    <property type="entry name" value="TSP1_rpt_sf"/>
</dbReference>
<dbReference type="SUPFAM" id="SSF82895">
    <property type="entry name" value="TSP-1 type 1 repeat"/>
    <property type="match status" value="1"/>
</dbReference>
<protein>
    <recommendedName>
        <fullName evidence="4">Thrombospondin type 1 domain protein</fullName>
    </recommendedName>
</protein>
<dbReference type="Proteomes" id="UP001303046">
    <property type="component" value="Unassembled WGS sequence"/>
</dbReference>
<dbReference type="EMBL" id="JAVFWL010000005">
    <property type="protein sequence ID" value="KAK6757526.1"/>
    <property type="molecule type" value="Genomic_DNA"/>
</dbReference>
<gene>
    <name evidence="2" type="primary">Necator_chrV.g20170</name>
    <name evidence="2" type="ORF">RB195_015378</name>
</gene>
<dbReference type="InterPro" id="IPR000884">
    <property type="entry name" value="TSP1_rpt"/>
</dbReference>
<reference evidence="2 3" key="1">
    <citation type="submission" date="2023-08" db="EMBL/GenBank/DDBJ databases">
        <title>A Necator americanus chromosomal reference genome.</title>
        <authorList>
            <person name="Ilik V."/>
            <person name="Petrzelkova K.J."/>
            <person name="Pardy F."/>
            <person name="Fuh T."/>
            <person name="Niatou-Singa F.S."/>
            <person name="Gouil Q."/>
            <person name="Baker L."/>
            <person name="Ritchie M.E."/>
            <person name="Jex A.R."/>
            <person name="Gazzola D."/>
            <person name="Li H."/>
            <person name="Toshio Fujiwara R."/>
            <person name="Zhan B."/>
            <person name="Aroian R.V."/>
            <person name="Pafco B."/>
            <person name="Schwarz E.M."/>
        </authorList>
    </citation>
    <scope>NUCLEOTIDE SEQUENCE [LARGE SCALE GENOMIC DNA]</scope>
    <source>
        <strain evidence="2 3">Aroian</strain>
        <tissue evidence="2">Whole animal</tissue>
    </source>
</reference>